<organism evidence="2 3">
    <name type="scientific">Zasmidium cellare</name>
    <name type="common">Wine cellar mold</name>
    <name type="synonym">Racodium cellare</name>
    <dbReference type="NCBI Taxonomy" id="395010"/>
    <lineage>
        <taxon>Eukaryota</taxon>
        <taxon>Fungi</taxon>
        <taxon>Dikarya</taxon>
        <taxon>Ascomycota</taxon>
        <taxon>Pezizomycotina</taxon>
        <taxon>Dothideomycetes</taxon>
        <taxon>Dothideomycetidae</taxon>
        <taxon>Mycosphaerellales</taxon>
        <taxon>Mycosphaerellaceae</taxon>
        <taxon>Zasmidium</taxon>
    </lineage>
</organism>
<gene>
    <name evidence="2" type="ORF">PRZ48_007912</name>
</gene>
<comment type="caution">
    <text evidence="2">The sequence shown here is derived from an EMBL/GenBank/DDBJ whole genome shotgun (WGS) entry which is preliminary data.</text>
</comment>
<dbReference type="EMBL" id="JAXOVC010000006">
    <property type="protein sequence ID" value="KAK4499726.1"/>
    <property type="molecule type" value="Genomic_DNA"/>
</dbReference>
<reference evidence="2 3" key="1">
    <citation type="journal article" date="2023" name="G3 (Bethesda)">
        <title>A chromosome-level genome assembly of Zasmidium syzygii isolated from banana leaves.</title>
        <authorList>
            <person name="van Westerhoven A.C."/>
            <person name="Mehrabi R."/>
            <person name="Talebi R."/>
            <person name="Steentjes M.B.F."/>
            <person name="Corcolon B."/>
            <person name="Chong P.A."/>
            <person name="Kema G.H.J."/>
            <person name="Seidl M.F."/>
        </authorList>
    </citation>
    <scope>NUCLEOTIDE SEQUENCE [LARGE SCALE GENOMIC DNA]</scope>
    <source>
        <strain evidence="2 3">P124</strain>
    </source>
</reference>
<accession>A0ABR0EDZ8</accession>
<dbReference type="Proteomes" id="UP001305779">
    <property type="component" value="Unassembled WGS sequence"/>
</dbReference>
<evidence type="ECO:0000313" key="2">
    <source>
        <dbReference type="EMBL" id="KAK4499726.1"/>
    </source>
</evidence>
<proteinExistence type="predicted"/>
<name>A0ABR0EDZ8_ZASCE</name>
<sequence length="246" mass="27622">MSDFFSKKQQVPLAGPESVELRSSGCQQRPIKPEDEQAMRDAIERIFTDLPDALTVPSLKDALISAGTYILSEGVVDYPLPVHGKFRALLDDDTIWWNMAAIGNLIPMYDGFRGIDWDEAREDSWDLIVDTTYNVLRQLWKENPYNVWHGEDLLRATQEGLQQRLTVLQLDCPSIALLKISAVDNRHPYARLLTFMLTTCRDHANVKIFGVQDVVAVADEAAIPKSPPSAITRMLGRLSIGKPSKT</sequence>
<feature type="region of interest" description="Disordered" evidence="1">
    <location>
        <begin position="1"/>
        <end position="29"/>
    </location>
</feature>
<evidence type="ECO:0000256" key="1">
    <source>
        <dbReference type="SAM" id="MobiDB-lite"/>
    </source>
</evidence>
<keyword evidence="3" id="KW-1185">Reference proteome</keyword>
<evidence type="ECO:0000313" key="3">
    <source>
        <dbReference type="Proteomes" id="UP001305779"/>
    </source>
</evidence>
<protein>
    <submittedName>
        <fullName evidence="2">Uncharacterized protein</fullName>
    </submittedName>
</protein>